<name>A0A9E2NZ58_9SPIR</name>
<proteinExistence type="predicted"/>
<protein>
    <submittedName>
        <fullName evidence="1">Uncharacterized protein</fullName>
    </submittedName>
</protein>
<reference evidence="1" key="2">
    <citation type="submission" date="2021-04" db="EMBL/GenBank/DDBJ databases">
        <authorList>
            <person name="Gilroy R."/>
        </authorList>
    </citation>
    <scope>NUCLEOTIDE SEQUENCE</scope>
    <source>
        <strain evidence="1">Gambia15-2214</strain>
    </source>
</reference>
<gene>
    <name evidence="1" type="ORF">IAA16_04160</name>
</gene>
<evidence type="ECO:0000313" key="2">
    <source>
        <dbReference type="Proteomes" id="UP000823914"/>
    </source>
</evidence>
<evidence type="ECO:0000313" key="1">
    <source>
        <dbReference type="EMBL" id="MBU3849739.1"/>
    </source>
</evidence>
<dbReference type="AlphaFoldDB" id="A0A9E2NZ58"/>
<dbReference type="EMBL" id="JAHLFV010000095">
    <property type="protein sequence ID" value="MBU3849739.1"/>
    <property type="molecule type" value="Genomic_DNA"/>
</dbReference>
<reference evidence="1" key="1">
    <citation type="journal article" date="2021" name="PeerJ">
        <title>Extensive microbial diversity within the chicken gut microbiome revealed by metagenomics and culture.</title>
        <authorList>
            <person name="Gilroy R."/>
            <person name="Ravi A."/>
            <person name="Getino M."/>
            <person name="Pursley I."/>
            <person name="Horton D.L."/>
            <person name="Alikhan N.F."/>
            <person name="Baker D."/>
            <person name="Gharbi K."/>
            <person name="Hall N."/>
            <person name="Watson M."/>
            <person name="Adriaenssens E.M."/>
            <person name="Foster-Nyarko E."/>
            <person name="Jarju S."/>
            <person name="Secka A."/>
            <person name="Antonio M."/>
            <person name="Oren A."/>
            <person name="Chaudhuri R.R."/>
            <person name="La Ragione R."/>
            <person name="Hildebrand F."/>
            <person name="Pallen M.J."/>
        </authorList>
    </citation>
    <scope>NUCLEOTIDE SEQUENCE</scope>
    <source>
        <strain evidence="1">Gambia15-2214</strain>
    </source>
</reference>
<accession>A0A9E2NZ58</accession>
<organism evidence="1 2">
    <name type="scientific">Candidatus Treponema excrementipullorum</name>
    <dbReference type="NCBI Taxonomy" id="2838768"/>
    <lineage>
        <taxon>Bacteria</taxon>
        <taxon>Pseudomonadati</taxon>
        <taxon>Spirochaetota</taxon>
        <taxon>Spirochaetia</taxon>
        <taxon>Spirochaetales</taxon>
        <taxon>Treponemataceae</taxon>
        <taxon>Treponema</taxon>
    </lineage>
</organism>
<dbReference type="Proteomes" id="UP000823914">
    <property type="component" value="Unassembled WGS sequence"/>
</dbReference>
<comment type="caution">
    <text evidence="1">The sequence shown here is derived from an EMBL/GenBank/DDBJ whole genome shotgun (WGS) entry which is preliminary data.</text>
</comment>
<sequence length="221" mass="25424">MKEDTIRKAAEKESIQQEKAEIDKIIALYNNAKTGNPHISNQENREIPFLIVGRQEDLNWCLSTVAQATSNPDVYRNRCNFNTSNDRQSGEYLNIEKWTIFKNKIWLIGAIEAGIDFYLTKKGGFKSLEDIFSITINRENQRYPVTVTCIELISLLSFGYEPTLLPDCSICLRRTLSRGDIDSFDTYEKCLDSQMNGVDGKVSEEKCLQFLKNRLQVLFKN</sequence>